<dbReference type="GO" id="GO:0000278">
    <property type="term" value="P:mitotic cell cycle"/>
    <property type="evidence" value="ECO:0007669"/>
    <property type="project" value="InterPro"/>
</dbReference>
<evidence type="ECO:0000256" key="7">
    <source>
        <dbReference type="ARBA" id="ARBA00022490"/>
    </source>
</evidence>
<evidence type="ECO:0000256" key="2">
    <source>
        <dbReference type="ARBA" id="ARBA00004186"/>
    </source>
</evidence>
<dbReference type="GO" id="GO:0051301">
    <property type="term" value="P:cell division"/>
    <property type="evidence" value="ECO:0007669"/>
    <property type="project" value="UniProtKB-KW"/>
</dbReference>
<dbReference type="EMBL" id="KZ819635">
    <property type="protein sequence ID" value="PWN91131.1"/>
    <property type="molecule type" value="Genomic_DNA"/>
</dbReference>
<feature type="compositionally biased region" description="Gly residues" evidence="18">
    <location>
        <begin position="7"/>
        <end position="17"/>
    </location>
</feature>
<dbReference type="PANTHER" id="PTHR28036">
    <property type="entry name" value="DASH COMPLEX SUBUNIT DAD2"/>
    <property type="match status" value="1"/>
</dbReference>
<keyword evidence="11" id="KW-0159">Chromosome partition</keyword>
<keyword evidence="13" id="KW-0206">Cytoskeleton</keyword>
<dbReference type="GO" id="GO:0042729">
    <property type="term" value="C:DASH complex"/>
    <property type="evidence" value="ECO:0007669"/>
    <property type="project" value="InterPro"/>
</dbReference>
<dbReference type="PANTHER" id="PTHR28036:SF1">
    <property type="entry name" value="DASH COMPLEX SUBUNIT DAD2"/>
    <property type="match status" value="1"/>
</dbReference>
<dbReference type="GeneID" id="37042797"/>
<evidence type="ECO:0000256" key="18">
    <source>
        <dbReference type="SAM" id="MobiDB-lite"/>
    </source>
</evidence>
<evidence type="ECO:0000256" key="3">
    <source>
        <dbReference type="ARBA" id="ARBA00004629"/>
    </source>
</evidence>
<evidence type="ECO:0000256" key="8">
    <source>
        <dbReference type="ARBA" id="ARBA00022618"/>
    </source>
</evidence>
<name>A0A316YPH0_9BASI</name>
<reference evidence="19 20" key="1">
    <citation type="journal article" date="2018" name="Mol. Biol. Evol.">
        <title>Broad Genomic Sampling Reveals a Smut Pathogenic Ancestry of the Fungal Clade Ustilaginomycotina.</title>
        <authorList>
            <person name="Kijpornyongpan T."/>
            <person name="Mondo S.J."/>
            <person name="Barry K."/>
            <person name="Sandor L."/>
            <person name="Lee J."/>
            <person name="Lipzen A."/>
            <person name="Pangilinan J."/>
            <person name="LaButti K."/>
            <person name="Hainaut M."/>
            <person name="Henrissat B."/>
            <person name="Grigoriev I.V."/>
            <person name="Spatafora J.W."/>
            <person name="Aime M.C."/>
        </authorList>
    </citation>
    <scope>NUCLEOTIDE SEQUENCE [LARGE SCALE GENOMIC DNA]</scope>
    <source>
        <strain evidence="19 20">MCA 4198</strain>
    </source>
</reference>
<keyword evidence="14" id="KW-0539">Nucleus</keyword>
<evidence type="ECO:0000256" key="17">
    <source>
        <dbReference type="ARBA" id="ARBA00030568"/>
    </source>
</evidence>
<feature type="compositionally biased region" description="Gly residues" evidence="18">
    <location>
        <begin position="24"/>
        <end position="36"/>
    </location>
</feature>
<evidence type="ECO:0000256" key="11">
    <source>
        <dbReference type="ARBA" id="ARBA00022829"/>
    </source>
</evidence>
<dbReference type="InterPro" id="IPR013963">
    <property type="entry name" value="DASH_Dad2"/>
</dbReference>
<dbReference type="AlphaFoldDB" id="A0A316YPH0"/>
<dbReference type="InParanoid" id="A0A316YPH0"/>
<evidence type="ECO:0000256" key="16">
    <source>
        <dbReference type="ARBA" id="ARBA00023328"/>
    </source>
</evidence>
<keyword evidence="6" id="KW-0158">Chromosome</keyword>
<dbReference type="Proteomes" id="UP000245768">
    <property type="component" value="Unassembled WGS sequence"/>
</dbReference>
<dbReference type="GO" id="GO:0044732">
    <property type="term" value="C:mitotic spindle pole body"/>
    <property type="evidence" value="ECO:0007669"/>
    <property type="project" value="TreeGrafter"/>
</dbReference>
<evidence type="ECO:0000256" key="4">
    <source>
        <dbReference type="ARBA" id="ARBA00005501"/>
    </source>
</evidence>
<dbReference type="OrthoDB" id="3230169at2759"/>
<evidence type="ECO:0000313" key="20">
    <source>
        <dbReference type="Proteomes" id="UP000245768"/>
    </source>
</evidence>
<keyword evidence="8" id="KW-0132">Cell division</keyword>
<evidence type="ECO:0000256" key="14">
    <source>
        <dbReference type="ARBA" id="ARBA00023242"/>
    </source>
</evidence>
<accession>A0A316YPH0</accession>
<dbReference type="GO" id="GO:0008608">
    <property type="term" value="P:attachment of spindle microtubules to kinetochore"/>
    <property type="evidence" value="ECO:0007669"/>
    <property type="project" value="TreeGrafter"/>
</dbReference>
<dbReference type="Pfam" id="PF08654">
    <property type="entry name" value="DASH_Dad2"/>
    <property type="match status" value="1"/>
</dbReference>
<gene>
    <name evidence="19" type="ORF">FA10DRAFT_265010</name>
</gene>
<dbReference type="GO" id="GO:1990023">
    <property type="term" value="C:mitotic spindle midzone"/>
    <property type="evidence" value="ECO:0007669"/>
    <property type="project" value="TreeGrafter"/>
</dbReference>
<organism evidence="19 20">
    <name type="scientific">Acaromyces ingoldii</name>
    <dbReference type="NCBI Taxonomy" id="215250"/>
    <lineage>
        <taxon>Eukaryota</taxon>
        <taxon>Fungi</taxon>
        <taxon>Dikarya</taxon>
        <taxon>Basidiomycota</taxon>
        <taxon>Ustilaginomycotina</taxon>
        <taxon>Exobasidiomycetes</taxon>
        <taxon>Exobasidiales</taxon>
        <taxon>Cryptobasidiaceae</taxon>
        <taxon>Acaromyces</taxon>
    </lineage>
</organism>
<evidence type="ECO:0000256" key="5">
    <source>
        <dbReference type="ARBA" id="ARBA00020260"/>
    </source>
</evidence>
<proteinExistence type="inferred from homology"/>
<evidence type="ECO:0000313" key="19">
    <source>
        <dbReference type="EMBL" id="PWN91131.1"/>
    </source>
</evidence>
<evidence type="ECO:0000256" key="6">
    <source>
        <dbReference type="ARBA" id="ARBA00022454"/>
    </source>
</evidence>
<keyword evidence="9" id="KW-0493">Microtubule</keyword>
<dbReference type="GO" id="GO:0005874">
    <property type="term" value="C:microtubule"/>
    <property type="evidence" value="ECO:0007669"/>
    <property type="project" value="UniProtKB-KW"/>
</dbReference>
<dbReference type="RefSeq" id="XP_025378329.1">
    <property type="nucleotide sequence ID" value="XM_025520881.1"/>
</dbReference>
<dbReference type="STRING" id="215250.A0A316YPH0"/>
<feature type="region of interest" description="Disordered" evidence="18">
    <location>
        <begin position="1"/>
        <end position="39"/>
    </location>
</feature>
<keyword evidence="12" id="KW-0995">Kinetochore</keyword>
<keyword evidence="20" id="KW-1185">Reference proteome</keyword>
<evidence type="ECO:0000256" key="13">
    <source>
        <dbReference type="ARBA" id="ARBA00023212"/>
    </source>
</evidence>
<evidence type="ECO:0000256" key="9">
    <source>
        <dbReference type="ARBA" id="ARBA00022701"/>
    </source>
</evidence>
<comment type="similarity">
    <text evidence="4">Belongs to the DASH complex DAD2 family.</text>
</comment>
<keyword evidence="16" id="KW-0137">Centromere</keyword>
<keyword evidence="10" id="KW-0498">Mitosis</keyword>
<comment type="subcellular location">
    <subcellularLocation>
        <location evidence="3">Chromosome</location>
        <location evidence="3">Centromere</location>
        <location evidence="3">Kinetochore</location>
    </subcellularLocation>
    <subcellularLocation>
        <location evidence="2">Cytoplasm</location>
        <location evidence="2">Cytoskeleton</location>
        <location evidence="2">Spindle</location>
    </subcellularLocation>
    <subcellularLocation>
        <location evidence="1">Nucleus</location>
    </subcellularLocation>
</comment>
<evidence type="ECO:0000256" key="10">
    <source>
        <dbReference type="ARBA" id="ARBA00022776"/>
    </source>
</evidence>
<keyword evidence="15" id="KW-0131">Cell cycle</keyword>
<sequence>MSRPSHYGGGGGGGGGPASRMSVLGGGGGGGGGGAAGLPVGSAARVAAKRQELEGLRALKEQSARLAKDVDRLGDNVDQLVGGGEAVAAVMTSWQGVFRAIQIARASSTMMSGNGEEGQEEEAMAVRPVPETLIRLAVPQTSDSTP</sequence>
<evidence type="ECO:0000256" key="15">
    <source>
        <dbReference type="ARBA" id="ARBA00023306"/>
    </source>
</evidence>
<keyword evidence="7" id="KW-0963">Cytoplasm</keyword>
<evidence type="ECO:0000256" key="12">
    <source>
        <dbReference type="ARBA" id="ARBA00022838"/>
    </source>
</evidence>
<evidence type="ECO:0000256" key="1">
    <source>
        <dbReference type="ARBA" id="ARBA00004123"/>
    </source>
</evidence>
<protein>
    <recommendedName>
        <fullName evidence="5">DASH complex subunit DAD2</fullName>
    </recommendedName>
    <alternativeName>
        <fullName evidence="17">Outer kinetochore protein DAD2</fullName>
    </alternativeName>
</protein>